<dbReference type="OrthoDB" id="342131at2759"/>
<feature type="compositionally biased region" description="Basic and acidic residues" evidence="1">
    <location>
        <begin position="2344"/>
        <end position="2354"/>
    </location>
</feature>
<feature type="compositionally biased region" description="Polar residues" evidence="1">
    <location>
        <begin position="2757"/>
        <end position="2774"/>
    </location>
</feature>
<dbReference type="Gene3D" id="2.30.42.10">
    <property type="match status" value="1"/>
</dbReference>
<dbReference type="InterPro" id="IPR036322">
    <property type="entry name" value="WD40_repeat_dom_sf"/>
</dbReference>
<dbReference type="GO" id="GO:0007035">
    <property type="term" value="P:vacuolar acidification"/>
    <property type="evidence" value="ECO:0007669"/>
    <property type="project" value="TreeGrafter"/>
</dbReference>
<comment type="caution">
    <text evidence="3">The sequence shown here is derived from an EMBL/GenBank/DDBJ whole genome shotgun (WGS) entry which is preliminary data.</text>
</comment>
<feature type="region of interest" description="Disordered" evidence="1">
    <location>
        <begin position="653"/>
        <end position="688"/>
    </location>
</feature>
<feature type="compositionally biased region" description="Basic and acidic residues" evidence="1">
    <location>
        <begin position="2069"/>
        <end position="2083"/>
    </location>
</feature>
<dbReference type="Proteomes" id="UP000794436">
    <property type="component" value="Unassembled WGS sequence"/>
</dbReference>
<feature type="region of interest" description="Disordered" evidence="1">
    <location>
        <begin position="2208"/>
        <end position="2228"/>
    </location>
</feature>
<dbReference type="SUPFAM" id="SSF50978">
    <property type="entry name" value="WD40 repeat-like"/>
    <property type="match status" value="1"/>
</dbReference>
<gene>
    <name evidence="3" type="ORF">Poli38472_013886</name>
</gene>
<feature type="domain" description="PDZ" evidence="2">
    <location>
        <begin position="569"/>
        <end position="629"/>
    </location>
</feature>
<evidence type="ECO:0000313" key="3">
    <source>
        <dbReference type="EMBL" id="TMW55124.1"/>
    </source>
</evidence>
<dbReference type="Gene3D" id="2.60.40.150">
    <property type="entry name" value="C2 domain"/>
    <property type="match status" value="1"/>
</dbReference>
<dbReference type="PANTHER" id="PTHR13950:SF9">
    <property type="entry name" value="RABCONNECTIN-3A"/>
    <property type="match status" value="1"/>
</dbReference>
<sequence>MPGFRTWTWTRIDGRNVLAMPTRDEIHLYDSEDFILLDKIAPTGHRAYIQSVRWSAFHGKIASLSATQLIVHAPQLAEDPRHGEERVRLVRVCDFDLATSGLGPLRGLAFARNADHLLVGGPEGIGMLDIRVETQQRRADDMDLSSIDDMAKRLVWRDASRPCDVVKFSPCSFVFASFQKRDTVVNVWRMVRQERQDGGRRVISTQALEHPSPVVYASWKPATTQLHTAHEYDGSRRAKWFQPQRILLTCTADRVIRIWVEDENETHKTPFFKLAVQFEPTNSLDNVRWVLSKNRNISEEKFQVADATDEQQMDWISGVDRNGVLHLYQVLGVASKSPRVRDTELRVKVNGEDDTKDSSVVDDSQLIRLEEIVVMAYFSQNYFGMPSKFDIVLQRSDGILLSYIITVGRKDHKAHVKKKSWYRSHQGSIAALAAHPSLPLVASIDEHRREDGSWGHEILIYWVSFSAFAVESRLIPSGVLECAPDRGDVLCVQWIPTLHFEATPLFLVAYTSGTIDIYGRAANAADVVNSPRKYPGVSRSFRRMATRSPSLTPWTFYDYATGESGIEYEVARQTDEHGSLGFTVSSDNEGRLCVEEVTGDSSHSDNQIVVGDEVVSLNSHTLAGKTQSEYDALVSLMSSNDIVLVRFRAKTDGQRPYTTSSPSLSSIGSIADSASNPPTIGEENENSVEAHAESLRQSFLSSAESDFSLNASYVHAGSVSMYGGWREILSARIASSLRLVCVSPVYADDGEYIPETVIIFAVTSVPGSLHAWKGVHSSHSHALELKPLHIQDSSVLKRQDISSIAGERDYRQRAFTSKRTSMTRSSNGVGYNSLVFIGDTRGSIEHWRCRVIGDSISFTMMSSYRIDSMAQRRGIPFDPHGISRRGYCNSTASENDELATGIFHIEVDDPNRIAVLHAAHAEELHVFEGESGLGIMRLEESIPSNGRGRVLGFCWCSAHVEFNIDALAVHYESAIVIYQYDMQTHRWTQVGTDILTPLAIFDCTRDSSALLVGGGHFRKAQNAQSTSEETEEMPIVLGKWDEPGNILQRAMDWKAPESPQKLPVWHPYVVLTTLFGMHARVGVKDTTLASDSPAYEFGKAFKDAVQMLKLLAKVLEDDASTVLSAQSGVLAYSTPATASPGIVFLSHIGHRDSIGRYSTAIHIDNSINKAENLFGPQFGERSYGRRSMQQSSDKLGPDEATTLTSAIDGLLLGVSNELKNNASMLFGSFETEHLLELKAVLHFVNAIQSLGFELDASAADLGAKRFISMSLFGKSLISVSDGYISAITTSQNGHAAWEESGKVFHDDVEHSMLEALKLEPPSSGILWALHSDSQQFMLDHSVSPQATWEEIRPMWLGLWVRDIKDLRAIIERLAKSIYMRSRDAMDVVLFYVALGKKNILGALSKISKLESNKNLSIFLENDFTQDRWRNAAIKNAYSLLGKKQYEAAAAFFLLCEPPRLQEALRLLTVRLRDPSLALIVSRLVEYRTSDQFKHDFISSGTKKEITPIGELTKSLLQQDVIPLFRGRQDRWLESCALWWMEEFEQAGAVLLPQSQAVDVDSTEQSMTLKKPGDGILQRCRSVTHFFVNLTSVPIYFQYLYSSTDAPLIMWAVKKLLSSVVGVDGKALVVGSRKHKLASTADIEHAFSFSAYVCKRCGMSDTALIEMLQARHLVNLHAKVEVAVDHAEKTGVESEVVEMPKSPRMASFTDRRPNELLLRQGSLNFSSDRGPRWGRSPRRMSELSDIDFNVSSPVVRSVKSLQRAGTINWSQMLSPDKPLPMAPWLKAQIADIECRRWSSSAFVGKMIGIRVAREMITHFRGELDACFRHFVQNMPLRAERHRHFLEELCAPLCEQFQVDRKYVLEAALAVMQPHAYLHIAEICFLLAVLGRSATLTKWIQYVALSMLNSCSTFASCRISEDIYRDWESLTIQLCYILHLNAQGQIEMPYVVIAQVAVAVRTGCIFLSWCRQEWELVHLAITVPFYSRVGEPKQGDDPNEYFADLSQFAFDKHLDLIRKLQQPKDKEKEKVFSSDGGGFGFLFLRTIAAHLQGEDSSFDASSQPDREDDVDTAKHGDDASDDHQKASLHQAKLQKMYTLILMVSILRTLYARAQVFLLGCRDNRPDSDDDDGERDISSSLFTPKKLWRPLVENPLDGVRRWYSMIESHLRCEFDYSVKEVTCVCGLYGLDGRSTTLATRVEERIAEFEKTSMAGSSSGSPEHHSRHNHHHRHNNVVAPQHQPSFRLTEYLAAIGISEELHRQLLETSDDYILLVMRHRQYGVPTMLRRFRVDPRVHVKCFLLKDAFYWFTETTKIFATIDDARHFLSRCCKQRKLRLLVKRRGDDAHHFPSPQREEEQSESGLSTISISNPDEQLQKLLYQAMMFVDPWEVEAERSTRQFMHHMKMPVHVELGWDRLSLICAATCDDIADDVFNQDEHLMEMWRSTRGEGWLVTSITQYQLDGVHSHRTGHVQTRCVFEEEKKVPFLAEVHSRSQRNALFKEVGLPHRFVGVVTVKLLSGRELIPVTWIDYFSDPYVFFALSPHEELDLFSETWSIQTYRSRCAPGGKNPVWGHKDEDEFEFRFAIPTHRPHVSGIPAPQPEVNDAQAPDTNRSEISIHERIWNSMTSDSEVEEPVEGLESLFQHYFAGPPLFLHCAVYHKTKLFAHHFMGKGMTPLTPLTSGNPLDVWIPLEGVPSGAIHVQLSLSFQLMCSSTPSAAHSAKSYRFQPSYDTVSDLAPGDEGDSHSHKHSSDDGASSVKTTTASLTRVSVTQEQLLTDEKRQLAPHLVPRMPRSTGSRF</sequence>
<dbReference type="PANTHER" id="PTHR13950">
    <property type="entry name" value="RABCONNECTIN-RELATED"/>
    <property type="match status" value="1"/>
</dbReference>
<dbReference type="GO" id="GO:0043291">
    <property type="term" value="C:RAVE complex"/>
    <property type="evidence" value="ECO:0007669"/>
    <property type="project" value="TreeGrafter"/>
</dbReference>
<dbReference type="InterPro" id="IPR035892">
    <property type="entry name" value="C2_domain_sf"/>
</dbReference>
<proteinExistence type="predicted"/>
<dbReference type="Gene3D" id="2.130.10.10">
    <property type="entry name" value="YVTN repeat-like/Quinoprotein amine dehydrogenase"/>
    <property type="match status" value="1"/>
</dbReference>
<dbReference type="InterPro" id="IPR052208">
    <property type="entry name" value="DmX-like/RAVE_component"/>
</dbReference>
<dbReference type="InterPro" id="IPR015943">
    <property type="entry name" value="WD40/YVTN_repeat-like_dom_sf"/>
</dbReference>
<feature type="compositionally biased region" description="Basic and acidic residues" evidence="1">
    <location>
        <begin position="2741"/>
        <end position="2751"/>
    </location>
</feature>
<reference evidence="3" key="1">
    <citation type="submission" date="2019-03" db="EMBL/GenBank/DDBJ databases">
        <title>Long read genome sequence of the mycoparasitic Pythium oligandrum ATCC 38472 isolated from sugarbeet rhizosphere.</title>
        <authorList>
            <person name="Gaulin E."/>
        </authorList>
    </citation>
    <scope>NUCLEOTIDE SEQUENCE</scope>
    <source>
        <strain evidence="3">ATCC 38472_TT</strain>
    </source>
</reference>
<dbReference type="CDD" id="cd00030">
    <property type="entry name" value="C2"/>
    <property type="match status" value="1"/>
</dbReference>
<keyword evidence="4" id="KW-1185">Reference proteome</keyword>
<dbReference type="SUPFAM" id="SSF49562">
    <property type="entry name" value="C2 domain (Calcium/lipid-binding domain, CaLB)"/>
    <property type="match status" value="1"/>
</dbReference>
<feature type="region of interest" description="Disordered" evidence="1">
    <location>
        <begin position="2053"/>
        <end position="2084"/>
    </location>
</feature>
<evidence type="ECO:0000313" key="4">
    <source>
        <dbReference type="Proteomes" id="UP000794436"/>
    </source>
</evidence>
<organism evidence="3 4">
    <name type="scientific">Pythium oligandrum</name>
    <name type="common">Mycoparasitic fungus</name>
    <dbReference type="NCBI Taxonomy" id="41045"/>
    <lineage>
        <taxon>Eukaryota</taxon>
        <taxon>Sar</taxon>
        <taxon>Stramenopiles</taxon>
        <taxon>Oomycota</taxon>
        <taxon>Peronosporomycetes</taxon>
        <taxon>Pythiales</taxon>
        <taxon>Pythiaceae</taxon>
        <taxon>Pythium</taxon>
    </lineage>
</organism>
<dbReference type="Pfam" id="PF12234">
    <property type="entry name" value="Rav1p_C"/>
    <property type="match status" value="1"/>
</dbReference>
<name>A0A8K1FBS2_PYTOL</name>
<feature type="compositionally biased region" description="Low complexity" evidence="1">
    <location>
        <begin position="660"/>
        <end position="675"/>
    </location>
</feature>
<accession>A0A8K1FBS2</accession>
<feature type="region of interest" description="Disordered" evidence="1">
    <location>
        <begin position="2733"/>
        <end position="2798"/>
    </location>
</feature>
<protein>
    <recommendedName>
        <fullName evidence="2">PDZ domain-containing protein</fullName>
    </recommendedName>
</protein>
<dbReference type="InterPro" id="IPR022033">
    <property type="entry name" value="Rav1p_C"/>
</dbReference>
<feature type="region of interest" description="Disordered" evidence="1">
    <location>
        <begin position="2344"/>
        <end position="2364"/>
    </location>
</feature>
<dbReference type="EMBL" id="SPLM01000149">
    <property type="protein sequence ID" value="TMW55124.1"/>
    <property type="molecule type" value="Genomic_DNA"/>
</dbReference>
<evidence type="ECO:0000259" key="2">
    <source>
        <dbReference type="PROSITE" id="PS50106"/>
    </source>
</evidence>
<dbReference type="SUPFAM" id="SSF50156">
    <property type="entry name" value="PDZ domain-like"/>
    <property type="match status" value="1"/>
</dbReference>
<evidence type="ECO:0000256" key="1">
    <source>
        <dbReference type="SAM" id="MobiDB-lite"/>
    </source>
</evidence>
<dbReference type="InterPro" id="IPR036034">
    <property type="entry name" value="PDZ_sf"/>
</dbReference>
<dbReference type="InterPro" id="IPR001478">
    <property type="entry name" value="PDZ"/>
</dbReference>
<dbReference type="PROSITE" id="PS50106">
    <property type="entry name" value="PDZ"/>
    <property type="match status" value="1"/>
</dbReference>